<dbReference type="InterPro" id="IPR036412">
    <property type="entry name" value="HAD-like_sf"/>
</dbReference>
<organism evidence="1 2">
    <name type="scientific">Pediococcus stilesii</name>
    <dbReference type="NCBI Taxonomy" id="331679"/>
    <lineage>
        <taxon>Bacteria</taxon>
        <taxon>Bacillati</taxon>
        <taxon>Bacillota</taxon>
        <taxon>Bacilli</taxon>
        <taxon>Lactobacillales</taxon>
        <taxon>Lactobacillaceae</taxon>
        <taxon>Pediococcus</taxon>
    </lineage>
</organism>
<keyword evidence="2" id="KW-1185">Reference proteome</keyword>
<dbReference type="InterPro" id="IPR023214">
    <property type="entry name" value="HAD_sf"/>
</dbReference>
<dbReference type="Gene3D" id="3.30.1240.10">
    <property type="match status" value="1"/>
</dbReference>
<dbReference type="AlphaFoldDB" id="A0A0R2KW34"/>
<dbReference type="Gene3D" id="3.40.50.1000">
    <property type="entry name" value="HAD superfamily/HAD-like"/>
    <property type="match status" value="1"/>
</dbReference>
<sequence length="270" mass="29865">MSIKLIAIDLDGTLLNDRKQLTDQNIAVINAASKIGVNVVLCTGRPITGIQRYLKQLDLQNEHEYAITYNGALAQNLNGETLIKHTLKFEDYLKIERFSRQVGVHFHIDGKNHIYTANKNISPFTVGESFLVEMGLRYRAVDEMDPTLEIPKAMFIDEPKILGKAHDQIIEKFGSDFSIAQSEPYFIELMPKNVSKGNAVRELAARLNLQMDQVMAIGDQGNDLSMVKAAGLGVAMENGIDAVKDAAQFITATNNESGVALAIKKFVLEV</sequence>
<dbReference type="NCBIfam" id="TIGR01484">
    <property type="entry name" value="HAD-SF-IIB"/>
    <property type="match status" value="1"/>
</dbReference>
<evidence type="ECO:0000313" key="1">
    <source>
        <dbReference type="EMBL" id="KRN93739.1"/>
    </source>
</evidence>
<dbReference type="NCBIfam" id="NF007806">
    <property type="entry name" value="PRK10513.1"/>
    <property type="match status" value="1"/>
</dbReference>
<evidence type="ECO:0000313" key="2">
    <source>
        <dbReference type="Proteomes" id="UP000051859"/>
    </source>
</evidence>
<dbReference type="PANTHER" id="PTHR10000:SF8">
    <property type="entry name" value="HAD SUPERFAMILY HYDROLASE-LIKE, TYPE 3"/>
    <property type="match status" value="1"/>
</dbReference>
<dbReference type="Proteomes" id="UP000051859">
    <property type="component" value="Unassembled WGS sequence"/>
</dbReference>
<dbReference type="PANTHER" id="PTHR10000">
    <property type="entry name" value="PHOSPHOSERINE PHOSPHATASE"/>
    <property type="match status" value="1"/>
</dbReference>
<accession>A0A0R2KW34</accession>
<dbReference type="STRING" id="331679.IV81_GL000316"/>
<dbReference type="PROSITE" id="PS01228">
    <property type="entry name" value="COF_1"/>
    <property type="match status" value="1"/>
</dbReference>
<dbReference type="EMBL" id="JQBX01000011">
    <property type="protein sequence ID" value="KRN93739.1"/>
    <property type="molecule type" value="Genomic_DNA"/>
</dbReference>
<dbReference type="InterPro" id="IPR000150">
    <property type="entry name" value="Cof"/>
</dbReference>
<dbReference type="SFLD" id="SFLDG01140">
    <property type="entry name" value="C2.B:_Phosphomannomutase_and_P"/>
    <property type="match status" value="1"/>
</dbReference>
<dbReference type="SUPFAM" id="SSF56784">
    <property type="entry name" value="HAD-like"/>
    <property type="match status" value="1"/>
</dbReference>
<proteinExistence type="predicted"/>
<dbReference type="SFLD" id="SFLDG01144">
    <property type="entry name" value="C2.B.4:_PGP_Like"/>
    <property type="match status" value="1"/>
</dbReference>
<dbReference type="GO" id="GO:0000287">
    <property type="term" value="F:magnesium ion binding"/>
    <property type="evidence" value="ECO:0007669"/>
    <property type="project" value="TreeGrafter"/>
</dbReference>
<dbReference type="NCBIfam" id="TIGR00099">
    <property type="entry name" value="Cof-subfamily"/>
    <property type="match status" value="1"/>
</dbReference>
<dbReference type="RefSeq" id="WP_057803309.1">
    <property type="nucleotide sequence ID" value="NZ_JQBX01000011.1"/>
</dbReference>
<dbReference type="SFLD" id="SFLDS00003">
    <property type="entry name" value="Haloacid_Dehalogenase"/>
    <property type="match status" value="1"/>
</dbReference>
<dbReference type="GO" id="GO:0016791">
    <property type="term" value="F:phosphatase activity"/>
    <property type="evidence" value="ECO:0007669"/>
    <property type="project" value="UniProtKB-ARBA"/>
</dbReference>
<dbReference type="PATRIC" id="fig|331679.3.peg.322"/>
<comment type="caution">
    <text evidence="1">The sequence shown here is derived from an EMBL/GenBank/DDBJ whole genome shotgun (WGS) entry which is preliminary data.</text>
</comment>
<reference evidence="1 2" key="1">
    <citation type="journal article" date="2015" name="Genome Announc.">
        <title>Expanding the biotechnology potential of lactobacilli through comparative genomics of 213 strains and associated genera.</title>
        <authorList>
            <person name="Sun Z."/>
            <person name="Harris H.M."/>
            <person name="McCann A."/>
            <person name="Guo C."/>
            <person name="Argimon S."/>
            <person name="Zhang W."/>
            <person name="Yang X."/>
            <person name="Jeffery I.B."/>
            <person name="Cooney J.C."/>
            <person name="Kagawa T.F."/>
            <person name="Liu W."/>
            <person name="Song Y."/>
            <person name="Salvetti E."/>
            <person name="Wrobel A."/>
            <person name="Rasinkangas P."/>
            <person name="Parkhill J."/>
            <person name="Rea M.C."/>
            <person name="O'Sullivan O."/>
            <person name="Ritari J."/>
            <person name="Douillard F.P."/>
            <person name="Paul Ross R."/>
            <person name="Yang R."/>
            <person name="Briner A.E."/>
            <person name="Felis G.E."/>
            <person name="de Vos W.M."/>
            <person name="Barrangou R."/>
            <person name="Klaenhammer T.R."/>
            <person name="Caufield P.W."/>
            <person name="Cui Y."/>
            <person name="Zhang H."/>
            <person name="O'Toole P.W."/>
        </authorList>
    </citation>
    <scope>NUCLEOTIDE SEQUENCE [LARGE SCALE GENOMIC DNA]</scope>
    <source>
        <strain evidence="1 2">DSM 18001</strain>
    </source>
</reference>
<dbReference type="CDD" id="cd07516">
    <property type="entry name" value="HAD_Pase"/>
    <property type="match status" value="1"/>
</dbReference>
<dbReference type="InterPro" id="IPR006379">
    <property type="entry name" value="HAD-SF_hydro_IIB"/>
</dbReference>
<name>A0A0R2KW34_9LACO</name>
<protein>
    <submittedName>
        <fullName evidence="1">Cof family protein</fullName>
    </submittedName>
</protein>
<gene>
    <name evidence="1" type="ORF">IV81_GL000316</name>
</gene>
<dbReference type="Pfam" id="PF08282">
    <property type="entry name" value="Hydrolase_3"/>
    <property type="match status" value="1"/>
</dbReference>
<dbReference type="GO" id="GO:0005829">
    <property type="term" value="C:cytosol"/>
    <property type="evidence" value="ECO:0007669"/>
    <property type="project" value="TreeGrafter"/>
</dbReference>